<name>A0A2N5MBT9_9BACI</name>
<keyword evidence="2" id="KW-1185">Reference proteome</keyword>
<protein>
    <recommendedName>
        <fullName evidence="3">SGNH/GDSL hydrolase family protein</fullName>
    </recommendedName>
</protein>
<dbReference type="RefSeq" id="WP_101639823.1">
    <property type="nucleotide sequence ID" value="NZ_PGUY01000002.1"/>
</dbReference>
<proteinExistence type="predicted"/>
<dbReference type="Gene3D" id="3.40.50.1110">
    <property type="entry name" value="SGNH hydrolase"/>
    <property type="match status" value="1"/>
</dbReference>
<gene>
    <name evidence="1" type="ORF">CUU66_01030</name>
</gene>
<reference evidence="1 2" key="1">
    <citation type="submission" date="2017-11" db="EMBL/GenBank/DDBJ databases">
        <title>Comparitive Functional Genomics of Dry Heat Resistant strains isolated from the Viking Spacecraft.</title>
        <authorList>
            <person name="Seuylemezian A."/>
            <person name="Cooper K."/>
            <person name="Vaishampayan P."/>
        </authorList>
    </citation>
    <scope>NUCLEOTIDE SEQUENCE [LARGE SCALE GENOMIC DNA]</scope>
    <source>
        <strain evidence="1 2">V1-29</strain>
    </source>
</reference>
<accession>A0A2N5MBT9</accession>
<evidence type="ECO:0000313" key="2">
    <source>
        <dbReference type="Proteomes" id="UP000234748"/>
    </source>
</evidence>
<dbReference type="SUPFAM" id="SSF52266">
    <property type="entry name" value="SGNH hydrolase"/>
    <property type="match status" value="1"/>
</dbReference>
<sequence>MKQIFIPILIILTLGAIILGNIHWNQTVTSTDAYNKEVSPSEAVKSDSNLPSAIESIPNKEIQKVFKQAAENEETVKIVFLGSNALGSGTNSWPEMVGTTLKEEFNNQVAFKTLKYDMTSLQFVQQDKVADLIKEQPDIVLFEPFTLNNNGEVSTEDSRKTIQDTINSAKESKKNTLFILQPTHPIPNATIYPSQVEELNSFAQDNGYLYLNHWANWPDYKTEEIKEYLNEDRSAPNEKGHKVWADTVLDLFIK</sequence>
<dbReference type="OrthoDB" id="2451965at2"/>
<comment type="caution">
    <text evidence="1">The sequence shown here is derived from an EMBL/GenBank/DDBJ whole genome shotgun (WGS) entry which is preliminary data.</text>
</comment>
<dbReference type="AlphaFoldDB" id="A0A2N5MBT9"/>
<evidence type="ECO:0008006" key="3">
    <source>
        <dbReference type="Google" id="ProtNLM"/>
    </source>
</evidence>
<dbReference type="CDD" id="cd00229">
    <property type="entry name" value="SGNH_hydrolase"/>
    <property type="match status" value="1"/>
</dbReference>
<organism evidence="1 2">
    <name type="scientific">Peribacillus deserti</name>
    <dbReference type="NCBI Taxonomy" id="673318"/>
    <lineage>
        <taxon>Bacteria</taxon>
        <taxon>Bacillati</taxon>
        <taxon>Bacillota</taxon>
        <taxon>Bacilli</taxon>
        <taxon>Bacillales</taxon>
        <taxon>Bacillaceae</taxon>
        <taxon>Peribacillus</taxon>
    </lineage>
</organism>
<dbReference type="EMBL" id="PGUY01000002">
    <property type="protein sequence ID" value="PLT31775.1"/>
    <property type="molecule type" value="Genomic_DNA"/>
</dbReference>
<dbReference type="InterPro" id="IPR036514">
    <property type="entry name" value="SGNH_hydro_sf"/>
</dbReference>
<evidence type="ECO:0000313" key="1">
    <source>
        <dbReference type="EMBL" id="PLT31775.1"/>
    </source>
</evidence>
<dbReference type="Proteomes" id="UP000234748">
    <property type="component" value="Unassembled WGS sequence"/>
</dbReference>